<proteinExistence type="predicted"/>
<dbReference type="GO" id="GO:0000977">
    <property type="term" value="F:RNA polymerase II transcription regulatory region sequence-specific DNA binding"/>
    <property type="evidence" value="ECO:0007669"/>
    <property type="project" value="TreeGrafter"/>
</dbReference>
<feature type="domain" description="C2H2-type" evidence="6">
    <location>
        <begin position="266"/>
        <end position="293"/>
    </location>
</feature>
<evidence type="ECO:0000256" key="2">
    <source>
        <dbReference type="ARBA" id="ARBA00022737"/>
    </source>
</evidence>
<dbReference type="GO" id="GO:0005634">
    <property type="term" value="C:nucleus"/>
    <property type="evidence" value="ECO:0007669"/>
    <property type="project" value="TreeGrafter"/>
</dbReference>
<comment type="caution">
    <text evidence="7">The sequence shown here is derived from an EMBL/GenBank/DDBJ whole genome shotgun (WGS) entry which is preliminary data.</text>
</comment>
<dbReference type="EMBL" id="CAVLEF010000010">
    <property type="protein sequence ID" value="CAK1548518.1"/>
    <property type="molecule type" value="Genomic_DNA"/>
</dbReference>
<sequence length="667" mass="76764">MDSDIDIEEHNLLDNPALRAIFPDITVLKQEIFEINNEDDQNFQDENPNIGVEGCALYSNESNNLASKSLKLPDKICSVVPKTFGDRTKKDSNKNLDVEPPRVSELPAIPNKQQENLVVNSIPKQTTDKHVMKNIKENTLVQKSKRKETSLFFKCFSHLTSDSTVQATSAIQVPDTSQKIFYFEPKHYGSNNQFWLQHIFNGLPMADIDKILSNAIYKYESRIKLQVSKNGIPEYTEYQCETCHCFVDCLSLFKHINACTRKIKKYSCKFCARRFDSEDASTKHLKLHESSLDPETCRIVSFNRKIDKKINDLIKANPSRPYVVYQCRNCEGLINRSNFSSHICTYTDLENCNVCGLLLYKSHFADHLRKHKELQSFTVNNMKVVLLGLRTPSTNKTKVSSFMGIVCDYIFYRCSKCNVCIKEFRCIAKHFCLIETCKAQCHKCDLYFDEGKLKGHIKLHADDLDFVKDNITLIDFNPKENTNEDDVVTLPKMSNEQSTLVDGDDVEIVDDKAIQTVEEKTATLYKCAKCKLHFLNKNSVDDHIRKKPARITKQFCTKCGFSFSPNTLFHHLLEHHGQRDVKYTFQVEDVFGTFKKQKVYKCIKCNLHFTNLKKANEHHSKCSGDSSQGEKCKCCGLMFHFSYLLNHERNSENNSHTDYEVVEAEGE</sequence>
<dbReference type="GO" id="GO:0008270">
    <property type="term" value="F:zinc ion binding"/>
    <property type="evidence" value="ECO:0007669"/>
    <property type="project" value="UniProtKB-KW"/>
</dbReference>
<evidence type="ECO:0000256" key="1">
    <source>
        <dbReference type="ARBA" id="ARBA00022723"/>
    </source>
</evidence>
<evidence type="ECO:0000256" key="5">
    <source>
        <dbReference type="PROSITE-ProRule" id="PRU00042"/>
    </source>
</evidence>
<dbReference type="InterPro" id="IPR013087">
    <property type="entry name" value="Znf_C2H2_type"/>
</dbReference>
<dbReference type="PANTHER" id="PTHR24409">
    <property type="entry name" value="ZINC FINGER PROTEIN 142"/>
    <property type="match status" value="1"/>
</dbReference>
<keyword evidence="3 5" id="KW-0863">Zinc-finger</keyword>
<keyword evidence="4" id="KW-0862">Zinc</keyword>
<dbReference type="SMART" id="SM00355">
    <property type="entry name" value="ZnF_C2H2"/>
    <property type="match status" value="6"/>
</dbReference>
<name>A0AAV1JHV7_9NEOP</name>
<reference evidence="7 8" key="1">
    <citation type="submission" date="2023-11" db="EMBL/GenBank/DDBJ databases">
        <authorList>
            <person name="Okamura Y."/>
        </authorList>
    </citation>
    <scope>NUCLEOTIDE SEQUENCE [LARGE SCALE GENOMIC DNA]</scope>
</reference>
<keyword evidence="8" id="KW-1185">Reference proteome</keyword>
<gene>
    <name evidence="7" type="ORF">LNINA_LOCUS7887</name>
</gene>
<dbReference type="GO" id="GO:0000981">
    <property type="term" value="F:DNA-binding transcription factor activity, RNA polymerase II-specific"/>
    <property type="evidence" value="ECO:0007669"/>
    <property type="project" value="TreeGrafter"/>
</dbReference>
<keyword evidence="1" id="KW-0479">Metal-binding</keyword>
<protein>
    <recommendedName>
        <fullName evidence="6">C2H2-type domain-containing protein</fullName>
    </recommendedName>
</protein>
<dbReference type="AlphaFoldDB" id="A0AAV1JHV7"/>
<evidence type="ECO:0000313" key="7">
    <source>
        <dbReference type="EMBL" id="CAK1548518.1"/>
    </source>
</evidence>
<dbReference type="Gene3D" id="3.30.160.60">
    <property type="entry name" value="Classic Zinc Finger"/>
    <property type="match status" value="2"/>
</dbReference>
<dbReference type="PROSITE" id="PS00028">
    <property type="entry name" value="ZINC_FINGER_C2H2_1"/>
    <property type="match status" value="1"/>
</dbReference>
<dbReference type="PANTHER" id="PTHR24409:SF295">
    <property type="entry name" value="AZ2-RELATED"/>
    <property type="match status" value="1"/>
</dbReference>
<evidence type="ECO:0000256" key="3">
    <source>
        <dbReference type="ARBA" id="ARBA00022771"/>
    </source>
</evidence>
<organism evidence="7 8">
    <name type="scientific">Leptosia nina</name>
    <dbReference type="NCBI Taxonomy" id="320188"/>
    <lineage>
        <taxon>Eukaryota</taxon>
        <taxon>Metazoa</taxon>
        <taxon>Ecdysozoa</taxon>
        <taxon>Arthropoda</taxon>
        <taxon>Hexapoda</taxon>
        <taxon>Insecta</taxon>
        <taxon>Pterygota</taxon>
        <taxon>Neoptera</taxon>
        <taxon>Endopterygota</taxon>
        <taxon>Lepidoptera</taxon>
        <taxon>Glossata</taxon>
        <taxon>Ditrysia</taxon>
        <taxon>Papilionoidea</taxon>
        <taxon>Pieridae</taxon>
        <taxon>Pierinae</taxon>
        <taxon>Leptosia</taxon>
    </lineage>
</organism>
<evidence type="ECO:0000256" key="4">
    <source>
        <dbReference type="ARBA" id="ARBA00022833"/>
    </source>
</evidence>
<dbReference type="Proteomes" id="UP001497472">
    <property type="component" value="Unassembled WGS sequence"/>
</dbReference>
<evidence type="ECO:0000259" key="6">
    <source>
        <dbReference type="PROSITE" id="PS50157"/>
    </source>
</evidence>
<dbReference type="PROSITE" id="PS50157">
    <property type="entry name" value="ZINC_FINGER_C2H2_2"/>
    <property type="match status" value="1"/>
</dbReference>
<accession>A0AAV1JHV7</accession>
<evidence type="ECO:0000313" key="8">
    <source>
        <dbReference type="Proteomes" id="UP001497472"/>
    </source>
</evidence>
<keyword evidence="2" id="KW-0677">Repeat</keyword>